<keyword evidence="3" id="KW-1185">Reference proteome</keyword>
<dbReference type="GO" id="GO:0005581">
    <property type="term" value="C:collagen trimer"/>
    <property type="evidence" value="ECO:0007669"/>
    <property type="project" value="UniProtKB-KW"/>
</dbReference>
<gene>
    <name evidence="2" type="ORF">PoB_005321500</name>
</gene>
<accession>A0AAV4C215</accession>
<organism evidence="2 3">
    <name type="scientific">Plakobranchus ocellatus</name>
    <dbReference type="NCBI Taxonomy" id="259542"/>
    <lineage>
        <taxon>Eukaryota</taxon>
        <taxon>Metazoa</taxon>
        <taxon>Spiralia</taxon>
        <taxon>Lophotrochozoa</taxon>
        <taxon>Mollusca</taxon>
        <taxon>Gastropoda</taxon>
        <taxon>Heterobranchia</taxon>
        <taxon>Euthyneura</taxon>
        <taxon>Panpulmonata</taxon>
        <taxon>Sacoglossa</taxon>
        <taxon>Placobranchoidea</taxon>
        <taxon>Plakobranchidae</taxon>
        <taxon>Plakobranchus</taxon>
    </lineage>
</organism>
<dbReference type="AlphaFoldDB" id="A0AAV4C215"/>
<feature type="region of interest" description="Disordered" evidence="1">
    <location>
        <begin position="774"/>
        <end position="956"/>
    </location>
</feature>
<evidence type="ECO:0000313" key="3">
    <source>
        <dbReference type="Proteomes" id="UP000735302"/>
    </source>
</evidence>
<evidence type="ECO:0000256" key="1">
    <source>
        <dbReference type="SAM" id="MobiDB-lite"/>
    </source>
</evidence>
<dbReference type="Gene3D" id="3.10.100.10">
    <property type="entry name" value="Mannose-Binding Protein A, subunit A"/>
    <property type="match status" value="1"/>
</dbReference>
<proteinExistence type="predicted"/>
<protein>
    <submittedName>
        <fullName evidence="2">Collagen-like protein 6</fullName>
    </submittedName>
</protein>
<dbReference type="Proteomes" id="UP000735302">
    <property type="component" value="Unassembled WGS sequence"/>
</dbReference>
<evidence type="ECO:0000313" key="2">
    <source>
        <dbReference type="EMBL" id="GFO26710.1"/>
    </source>
</evidence>
<keyword evidence="2" id="KW-0176">Collagen</keyword>
<feature type="compositionally biased region" description="Basic and acidic residues" evidence="1">
    <location>
        <begin position="902"/>
        <end position="911"/>
    </location>
</feature>
<dbReference type="InterPro" id="IPR016186">
    <property type="entry name" value="C-type_lectin-like/link_sf"/>
</dbReference>
<reference evidence="2 3" key="1">
    <citation type="journal article" date="2021" name="Elife">
        <title>Chloroplast acquisition without the gene transfer in kleptoplastic sea slugs, Plakobranchus ocellatus.</title>
        <authorList>
            <person name="Maeda T."/>
            <person name="Takahashi S."/>
            <person name="Yoshida T."/>
            <person name="Shimamura S."/>
            <person name="Takaki Y."/>
            <person name="Nagai Y."/>
            <person name="Toyoda A."/>
            <person name="Suzuki Y."/>
            <person name="Arimoto A."/>
            <person name="Ishii H."/>
            <person name="Satoh N."/>
            <person name="Nishiyama T."/>
            <person name="Hasebe M."/>
            <person name="Maruyama T."/>
            <person name="Minagawa J."/>
            <person name="Obokata J."/>
            <person name="Shigenobu S."/>
        </authorList>
    </citation>
    <scope>NUCLEOTIDE SEQUENCE [LARGE SCALE GENOMIC DNA]</scope>
</reference>
<sequence length="991" mass="111800">MDLLSTAQPTPLAPVPRSCDFVSNMMCFMFICNGHVIEQLSPEPPDCDVMGDIPKTWSDARLYCRRMGGTISSAVGRKGHLFKENGVTGDLWSGYFIKDLRLMQDTSTTPVHASMNISLWKLTEPVVAVEDQCVSFTLGNCNKQNSKRSSIFLETNCLNGYQFHMTSCQRSLDFVCRIPARRLKSIFVLPSRNIFTIESDKGSPEKNMFFSLAKSRVQGGDYICKRENINSSIFTLDTQADYGILRFLARGIRQHLRSLRVNTREYQTSLFWVKDTQRRGCFALSLQADNTESTSAHVISWPCHARLRLLCAYDIELSASQTPQIALVSNSNKVTQPNDKEVIMHMSLMLQTLGKLQFDPDFRLGCKVHLTSPSENVTIYRNNEAIATFQGDLTGNRSVYYLDEQSIVTKRAVLDKDVIGYYHCEVNDIKYGYTLSSEKLFIHPKDYVIYSVQFEVSTPTNAQLWSVFTLKCLMDTYDGKGLQTNAEQKLGFDRIAQFVNASGYEIKPLFLKNHTLVTYALKRLSNNEKTVLTDKDRALEAIKQLRSFVEQRVSASLHGVTRVDIRSLDWCFPEGRWDNQTRRMYQLPFGSFGDVHEAQNYCPADGEPLVTVECTGDKLQGLFWGPINVNPNCDSIEITTTATPLATIGRGKIGGRRSNTKPSNATVHKEAATVIPTTIDPKPINILRKRRDNNSNAWCEGFTHRLSSLNVQVQVPRIRAGTSWRSPQKCRSDGVTPIVTINCVEESGISEWRFQPSPFLCNESPIDEFMESSTIDTTQAQISTTEETTAAETDTTTSQISTIEKTTAAETDTTTSQISTTEETTAAETDYDDKSDQHNRGNNSRGNRYDDKSDQRNRGNNSCGNIYDDKSDQHTRGNNSCGNRYDAKSDQHTRGNNSCGNRYDDKSDQHNRGNNSRANRYDDKSDQHNRGNNSRGNRYDAKSDQHHRRDHRGYGNRFDGSVNGECGLLIVFLIYLRLCNINSLYVQGCAY</sequence>
<comment type="caution">
    <text evidence="2">The sequence shown here is derived from an EMBL/GenBank/DDBJ whole genome shotgun (WGS) entry which is preliminary data.</text>
</comment>
<dbReference type="InterPro" id="IPR016187">
    <property type="entry name" value="CTDL_fold"/>
</dbReference>
<feature type="compositionally biased region" description="Basic and acidic residues" evidence="1">
    <location>
        <begin position="919"/>
        <end position="929"/>
    </location>
</feature>
<feature type="compositionally biased region" description="Basic and acidic residues" evidence="1">
    <location>
        <begin position="847"/>
        <end position="857"/>
    </location>
</feature>
<dbReference type="SUPFAM" id="SSF56436">
    <property type="entry name" value="C-type lectin-like"/>
    <property type="match status" value="1"/>
</dbReference>
<feature type="compositionally biased region" description="Low complexity" evidence="1">
    <location>
        <begin position="777"/>
        <end position="828"/>
    </location>
</feature>
<dbReference type="EMBL" id="BLXT01005858">
    <property type="protein sequence ID" value="GFO26710.1"/>
    <property type="molecule type" value="Genomic_DNA"/>
</dbReference>
<name>A0AAV4C215_9GAST</name>